<organism evidence="12 13">
    <name type="scientific">Kluyveromyces marxianus</name>
    <name type="common">Yeast</name>
    <name type="synonym">Candida kefyr</name>
    <dbReference type="NCBI Taxonomy" id="4911"/>
    <lineage>
        <taxon>Eukaryota</taxon>
        <taxon>Fungi</taxon>
        <taxon>Dikarya</taxon>
        <taxon>Ascomycota</taxon>
        <taxon>Saccharomycotina</taxon>
        <taxon>Saccharomycetes</taxon>
        <taxon>Saccharomycetales</taxon>
        <taxon>Saccharomycetaceae</taxon>
        <taxon>Kluyveromyces</taxon>
    </lineage>
</organism>
<feature type="compositionally biased region" description="Basic and acidic residues" evidence="9">
    <location>
        <begin position="111"/>
        <end position="129"/>
    </location>
</feature>
<evidence type="ECO:0000256" key="6">
    <source>
        <dbReference type="ARBA" id="ARBA00023242"/>
    </source>
</evidence>
<keyword evidence="3 7" id="KW-0238">DNA-binding</keyword>
<dbReference type="EMBL" id="CP015054">
    <property type="protein sequence ID" value="QGN14066.1"/>
    <property type="molecule type" value="Genomic_DNA"/>
</dbReference>
<evidence type="ECO:0000256" key="8">
    <source>
        <dbReference type="RuleBase" id="RU000682"/>
    </source>
</evidence>
<keyword evidence="13" id="KW-1185">Reference proteome</keyword>
<keyword evidence="4 7" id="KW-0371">Homeobox</keyword>
<evidence type="ECO:0000313" key="13">
    <source>
        <dbReference type="Proteomes" id="UP000422736"/>
    </source>
</evidence>
<protein>
    <recommendedName>
        <fullName evidence="10">Homeobox domain-containing protein</fullName>
    </recommendedName>
</protein>
<evidence type="ECO:0000256" key="5">
    <source>
        <dbReference type="ARBA" id="ARBA00023163"/>
    </source>
</evidence>
<dbReference type="InterPro" id="IPR001356">
    <property type="entry name" value="HD"/>
</dbReference>
<evidence type="ECO:0000256" key="2">
    <source>
        <dbReference type="ARBA" id="ARBA00023015"/>
    </source>
</evidence>
<dbReference type="SMART" id="SM00389">
    <property type="entry name" value="HOX"/>
    <property type="match status" value="1"/>
</dbReference>
<evidence type="ECO:0000256" key="3">
    <source>
        <dbReference type="ARBA" id="ARBA00023125"/>
    </source>
</evidence>
<dbReference type="CDD" id="cd00086">
    <property type="entry name" value="homeodomain"/>
    <property type="match status" value="1"/>
</dbReference>
<dbReference type="InterPro" id="IPR009057">
    <property type="entry name" value="Homeodomain-like_sf"/>
</dbReference>
<keyword evidence="6 7" id="KW-0539">Nucleus</keyword>
<evidence type="ECO:0000313" key="11">
    <source>
        <dbReference type="EMBL" id="QGN14066.1"/>
    </source>
</evidence>
<evidence type="ECO:0000313" key="12">
    <source>
        <dbReference type="EMBL" id="QGN15038.1"/>
    </source>
</evidence>
<feature type="domain" description="Homeobox" evidence="10">
    <location>
        <begin position="141"/>
        <end position="201"/>
    </location>
</feature>
<dbReference type="Gene3D" id="1.10.10.60">
    <property type="entry name" value="Homeodomain-like"/>
    <property type="match status" value="1"/>
</dbReference>
<feature type="region of interest" description="Disordered" evidence="9">
    <location>
        <begin position="111"/>
        <end position="145"/>
    </location>
</feature>
<dbReference type="PROSITE" id="PS50071">
    <property type="entry name" value="HOMEOBOX_2"/>
    <property type="match status" value="1"/>
</dbReference>
<dbReference type="Pfam" id="PF00046">
    <property type="entry name" value="Homeodomain"/>
    <property type="match status" value="1"/>
</dbReference>
<dbReference type="SUPFAM" id="SSF46689">
    <property type="entry name" value="Homeodomain-like"/>
    <property type="match status" value="1"/>
</dbReference>
<evidence type="ECO:0000259" key="10">
    <source>
        <dbReference type="PROSITE" id="PS50071"/>
    </source>
</evidence>
<dbReference type="EMBL" id="CP015056">
    <property type="protein sequence ID" value="QGN15038.1"/>
    <property type="molecule type" value="Genomic_DNA"/>
</dbReference>
<dbReference type="InterPro" id="IPR017970">
    <property type="entry name" value="Homeobox_CS"/>
</dbReference>
<dbReference type="InterPro" id="IPR050762">
    <property type="entry name" value="HD-ZIP_Homeobox_LZ_Class_II"/>
</dbReference>
<dbReference type="PROSITE" id="PS00027">
    <property type="entry name" value="HOMEOBOX_1"/>
    <property type="match status" value="1"/>
</dbReference>
<gene>
    <name evidence="12" type="primary">MATA1</name>
    <name evidence="12" type="ORF">FIM1_1722</name>
    <name evidence="11" type="ORF">FIM1_717</name>
</gene>
<accession>A0ABX6EXQ9</accession>
<evidence type="ECO:0000256" key="1">
    <source>
        <dbReference type="ARBA" id="ARBA00004123"/>
    </source>
</evidence>
<reference evidence="12 13" key="1">
    <citation type="submission" date="2016-03" db="EMBL/GenBank/DDBJ databases">
        <title>How can Kluyveromyces marxianus grow so fast - potential evolutionary course in Saccharomyces Complex revealed by comparative genomics.</title>
        <authorList>
            <person name="Mo W."/>
            <person name="Lu W."/>
            <person name="Yang X."/>
            <person name="Qi J."/>
            <person name="Lv H."/>
        </authorList>
    </citation>
    <scope>NUCLEOTIDE SEQUENCE [LARGE SCALE GENOMIC DNA]</scope>
    <source>
        <strain evidence="12 13">FIM1</strain>
    </source>
</reference>
<keyword evidence="5" id="KW-0804">Transcription</keyword>
<dbReference type="PANTHER" id="PTHR45714">
    <property type="entry name" value="HOMEOBOX-LEUCINE ZIPPER PROTEIN HAT14"/>
    <property type="match status" value="1"/>
</dbReference>
<keyword evidence="2" id="KW-0805">Transcription regulation</keyword>
<dbReference type="Proteomes" id="UP000422736">
    <property type="component" value="Chromosome 3"/>
</dbReference>
<evidence type="ECO:0000256" key="4">
    <source>
        <dbReference type="ARBA" id="ARBA00023155"/>
    </source>
</evidence>
<proteinExistence type="predicted"/>
<evidence type="ECO:0000256" key="7">
    <source>
        <dbReference type="PROSITE-ProRule" id="PRU00108"/>
    </source>
</evidence>
<sequence>MDGHDKKNPILLLKELCQEAQGLAGVQLKEDGFSSPFKTFSIPFPEEAVKKCSNKALLLQLYHQYSTSLETILNKCPLEDLKVDPQMVADAFNNQFLRTIQLLPVENNLKIKEQNPSDSSGKEDSKNDTVEEDSPSPDNQNSRTAKKFFLEPEAKDLLEKVFKVKKCPNTSERLFIAQKLGLTASQVRIWFTNKRMRTKSKQKKVKPIAGPIK</sequence>
<feature type="DNA-binding region" description="Homeobox" evidence="7">
    <location>
        <begin position="143"/>
        <end position="202"/>
    </location>
</feature>
<name>A0ABX6EXQ9_KLUMA</name>
<evidence type="ECO:0000256" key="9">
    <source>
        <dbReference type="SAM" id="MobiDB-lite"/>
    </source>
</evidence>
<dbReference type="PANTHER" id="PTHR45714:SF16">
    <property type="entry name" value="HOMEOBOX-LEUCINE ZIPPER PROTEIN HAT2"/>
    <property type="match status" value="1"/>
</dbReference>
<comment type="subcellular location">
    <subcellularLocation>
        <location evidence="1 7 8">Nucleus</location>
    </subcellularLocation>
</comment>
<dbReference type="Proteomes" id="UP000422736">
    <property type="component" value="Chromosome 1"/>
</dbReference>
<reference evidence="12 13" key="2">
    <citation type="submission" date="2019-11" db="EMBL/GenBank/DDBJ databases">
        <authorList>
            <person name="Lu H."/>
        </authorList>
    </citation>
    <scope>NUCLEOTIDE SEQUENCE [LARGE SCALE GENOMIC DNA]</scope>
    <source>
        <strain evidence="12 13">FIM1</strain>
    </source>
</reference>